<evidence type="ECO:0000313" key="3">
    <source>
        <dbReference type="Proteomes" id="UP000692954"/>
    </source>
</evidence>
<organism evidence="1 3">
    <name type="scientific">Paramecium sonneborni</name>
    <dbReference type="NCBI Taxonomy" id="65129"/>
    <lineage>
        <taxon>Eukaryota</taxon>
        <taxon>Sar</taxon>
        <taxon>Alveolata</taxon>
        <taxon>Ciliophora</taxon>
        <taxon>Intramacronucleata</taxon>
        <taxon>Oligohymenophorea</taxon>
        <taxon>Peniculida</taxon>
        <taxon>Parameciidae</taxon>
        <taxon>Paramecium</taxon>
    </lineage>
</organism>
<sequence>MVKKITSGGQRQTIGLILNRKEVEEQKWECLKLYQGNNHQRDL</sequence>
<proteinExistence type="predicted"/>
<reference evidence="1" key="1">
    <citation type="submission" date="2021-01" db="EMBL/GenBank/DDBJ databases">
        <authorList>
            <consortium name="Genoscope - CEA"/>
            <person name="William W."/>
        </authorList>
    </citation>
    <scope>NUCLEOTIDE SEQUENCE</scope>
</reference>
<name>A0A8S1R1G6_9CILI</name>
<dbReference type="AlphaFoldDB" id="A0A8S1R1G6"/>
<dbReference type="Proteomes" id="UP000692954">
    <property type="component" value="Unassembled WGS sequence"/>
</dbReference>
<accession>A0A8S1R1G6</accession>
<dbReference type="EMBL" id="CAJJDN010000289">
    <property type="protein sequence ID" value="CAD8130434.1"/>
    <property type="molecule type" value="Genomic_DNA"/>
</dbReference>
<protein>
    <submittedName>
        <fullName evidence="1">Uncharacterized protein</fullName>
    </submittedName>
</protein>
<keyword evidence="3" id="KW-1185">Reference proteome</keyword>
<evidence type="ECO:0000313" key="1">
    <source>
        <dbReference type="EMBL" id="CAD8121204.1"/>
    </source>
</evidence>
<dbReference type="EMBL" id="CAJJDN010000130">
    <property type="protein sequence ID" value="CAD8121204.1"/>
    <property type="molecule type" value="Genomic_DNA"/>
</dbReference>
<comment type="caution">
    <text evidence="1">The sequence shown here is derived from an EMBL/GenBank/DDBJ whole genome shotgun (WGS) entry which is preliminary data.</text>
</comment>
<gene>
    <name evidence="1" type="ORF">PSON_ATCC_30995.1.T1300134</name>
    <name evidence="2" type="ORF">PSON_ATCC_30995.1.T2890003</name>
</gene>
<evidence type="ECO:0000313" key="2">
    <source>
        <dbReference type="EMBL" id="CAD8130434.1"/>
    </source>
</evidence>